<dbReference type="Gene3D" id="3.30.530.20">
    <property type="match status" value="2"/>
</dbReference>
<dbReference type="InterPro" id="IPR002913">
    <property type="entry name" value="START_lipid-bd_dom"/>
</dbReference>
<feature type="domain" description="START" evidence="2">
    <location>
        <begin position="450"/>
        <end position="575"/>
    </location>
</feature>
<dbReference type="GO" id="GO:0099044">
    <property type="term" value="P:vesicle tethering to endoplasmic reticulum"/>
    <property type="evidence" value="ECO:0007669"/>
    <property type="project" value="TreeGrafter"/>
</dbReference>
<dbReference type="GO" id="GO:0005789">
    <property type="term" value="C:endoplasmic reticulum membrane"/>
    <property type="evidence" value="ECO:0007669"/>
    <property type="project" value="TreeGrafter"/>
</dbReference>
<protein>
    <recommendedName>
        <fullName evidence="2">START domain-containing protein</fullName>
    </recommendedName>
</protein>
<evidence type="ECO:0000313" key="4">
    <source>
        <dbReference type="Proteomes" id="UP000677054"/>
    </source>
</evidence>
<reference evidence="3" key="1">
    <citation type="submission" date="2020-11" db="EMBL/GenBank/DDBJ databases">
        <authorList>
            <person name="Tran Van P."/>
        </authorList>
    </citation>
    <scope>NUCLEOTIDE SEQUENCE</scope>
</reference>
<dbReference type="GO" id="GO:0030301">
    <property type="term" value="P:cholesterol transport"/>
    <property type="evidence" value="ECO:0007669"/>
    <property type="project" value="TreeGrafter"/>
</dbReference>
<dbReference type="GO" id="GO:0140284">
    <property type="term" value="C:endoplasmic reticulum-endosome membrane contact site"/>
    <property type="evidence" value="ECO:0007669"/>
    <property type="project" value="TreeGrafter"/>
</dbReference>
<dbReference type="Proteomes" id="UP000677054">
    <property type="component" value="Unassembled WGS sequence"/>
</dbReference>
<dbReference type="PANTHER" id="PTHR46121">
    <property type="entry name" value="STEROIDOGENIC ACUTE REGULATORY PROTEIN-LIKE"/>
    <property type="match status" value="1"/>
</dbReference>
<dbReference type="GO" id="GO:0031902">
    <property type="term" value="C:late endosome membrane"/>
    <property type="evidence" value="ECO:0007669"/>
    <property type="project" value="TreeGrafter"/>
</dbReference>
<dbReference type="SUPFAM" id="SSF55961">
    <property type="entry name" value="Bet v1-like"/>
    <property type="match status" value="1"/>
</dbReference>
<dbReference type="PANTHER" id="PTHR46121:SF1">
    <property type="entry name" value="STARD3 N-TERMINAL-LIKE PROTEIN"/>
    <property type="match status" value="1"/>
</dbReference>
<dbReference type="Pfam" id="PF01852">
    <property type="entry name" value="START"/>
    <property type="match status" value="1"/>
</dbReference>
<evidence type="ECO:0000259" key="2">
    <source>
        <dbReference type="PROSITE" id="PS50848"/>
    </source>
</evidence>
<accession>A0A7R8XKV1</accession>
<proteinExistence type="predicted"/>
<gene>
    <name evidence="3" type="ORF">DSTB1V02_LOCUS7694</name>
</gene>
<sequence>MLSKGKVMRLLSVLYRVQGQKRRRSFRGELCYQKNAVTTASASPGRTKKHTPGYTNAQPTPLRMKSVGRNRRGIRRLVPERRRSSPQIGATKTGAGRITDDYQRRHIEGRRHADGFGFESRRAIDSTPGRPEPELLRPSRMRDTWRRHVAPLVFRRLSRPCLFAECDREGRRTLLLKEMIDVATIPDLRCESCHHFSLPFDSLRVLLTICNVTSPTLLYFEFLVIRRHGSRYGFSPETVALRGAGTRNLSRFRVFHLLISEYRRWTLLLKETIDVATIPDLRCFQPPLRVLLTICNVRPMEQKYQAEGERALEKFLSNLERKDWKLEKDFGREDIVVKSAYDHEKKMHFILTEAQLNFDCDWVFADMQDHTFEATASWYSEVKEMRVVQIARPQAQLARQASRPQAQLARQASRPQAQLDCMLVHGPRGSPLARPQPPACRLTDLDRTGERLTETSRIMHYVTEPKLGGLLVSRDVVYLSHCRRVGEAWHVSTSSTVCLGMEEKGKMVRAELAKGSGLSFSPHPEHNTDRTLLRWVTSMSMKIPLVPSPILLKLYVEASQHYVFSLRKYLSSRWQLSH</sequence>
<dbReference type="PROSITE" id="PS50848">
    <property type="entry name" value="START"/>
    <property type="match status" value="1"/>
</dbReference>
<name>A0A7R8XKV1_9CRUS</name>
<dbReference type="GO" id="GO:0005765">
    <property type="term" value="C:lysosomal membrane"/>
    <property type="evidence" value="ECO:0007669"/>
    <property type="project" value="TreeGrafter"/>
</dbReference>
<evidence type="ECO:0000313" key="3">
    <source>
        <dbReference type="EMBL" id="CAD7247869.1"/>
    </source>
</evidence>
<dbReference type="EMBL" id="CAJPEV010001616">
    <property type="protein sequence ID" value="CAG0893536.1"/>
    <property type="molecule type" value="Genomic_DNA"/>
</dbReference>
<feature type="region of interest" description="Disordered" evidence="1">
    <location>
        <begin position="39"/>
        <end position="63"/>
    </location>
</feature>
<evidence type="ECO:0000256" key="1">
    <source>
        <dbReference type="SAM" id="MobiDB-lite"/>
    </source>
</evidence>
<dbReference type="EMBL" id="LR901133">
    <property type="protein sequence ID" value="CAD7247869.1"/>
    <property type="molecule type" value="Genomic_DNA"/>
</dbReference>
<dbReference type="GO" id="GO:0015485">
    <property type="term" value="F:cholesterol binding"/>
    <property type="evidence" value="ECO:0007669"/>
    <property type="project" value="TreeGrafter"/>
</dbReference>
<organism evidence="3">
    <name type="scientific">Darwinula stevensoni</name>
    <dbReference type="NCBI Taxonomy" id="69355"/>
    <lineage>
        <taxon>Eukaryota</taxon>
        <taxon>Metazoa</taxon>
        <taxon>Ecdysozoa</taxon>
        <taxon>Arthropoda</taxon>
        <taxon>Crustacea</taxon>
        <taxon>Oligostraca</taxon>
        <taxon>Ostracoda</taxon>
        <taxon>Podocopa</taxon>
        <taxon>Podocopida</taxon>
        <taxon>Darwinulocopina</taxon>
        <taxon>Darwinuloidea</taxon>
        <taxon>Darwinulidae</taxon>
        <taxon>Darwinula</taxon>
    </lineage>
</organism>
<dbReference type="OrthoDB" id="74575at2759"/>
<dbReference type="InterPro" id="IPR023393">
    <property type="entry name" value="START-like_dom_sf"/>
</dbReference>
<dbReference type="InterPro" id="IPR051869">
    <property type="entry name" value="STARD3"/>
</dbReference>
<feature type="region of interest" description="Disordered" evidence="1">
    <location>
        <begin position="77"/>
        <end position="98"/>
    </location>
</feature>
<dbReference type="AlphaFoldDB" id="A0A7R8XKV1"/>
<keyword evidence="4" id="KW-1185">Reference proteome</keyword>